<dbReference type="InterPro" id="IPR006119">
    <property type="entry name" value="Resolv_N"/>
</dbReference>
<dbReference type="GO" id="GO:0000150">
    <property type="term" value="F:DNA strand exchange activity"/>
    <property type="evidence" value="ECO:0007669"/>
    <property type="project" value="InterPro"/>
</dbReference>
<feature type="coiled-coil region" evidence="3">
    <location>
        <begin position="384"/>
        <end position="472"/>
    </location>
</feature>
<dbReference type="Pfam" id="PF00239">
    <property type="entry name" value="Resolvase"/>
    <property type="match status" value="1"/>
</dbReference>
<dbReference type="SMART" id="SM00857">
    <property type="entry name" value="Resolvase"/>
    <property type="match status" value="1"/>
</dbReference>
<dbReference type="EMBL" id="VUNF01000004">
    <property type="protein sequence ID" value="MST76870.1"/>
    <property type="molecule type" value="Genomic_DNA"/>
</dbReference>
<organism evidence="5 6">
    <name type="scientific">Segatella copri</name>
    <dbReference type="NCBI Taxonomy" id="165179"/>
    <lineage>
        <taxon>Bacteria</taxon>
        <taxon>Pseudomonadati</taxon>
        <taxon>Bacteroidota</taxon>
        <taxon>Bacteroidia</taxon>
        <taxon>Bacteroidales</taxon>
        <taxon>Prevotellaceae</taxon>
        <taxon>Segatella</taxon>
    </lineage>
</organism>
<dbReference type="InterPro" id="IPR011109">
    <property type="entry name" value="DNA_bind_recombinase_dom"/>
</dbReference>
<dbReference type="PROSITE" id="PS51737">
    <property type="entry name" value="RECOMBINASE_DNA_BIND"/>
    <property type="match status" value="1"/>
</dbReference>
<comment type="caution">
    <text evidence="5">The sequence shown here is derived from an EMBL/GenBank/DDBJ whole genome shotgun (WGS) entry which is preliminary data.</text>
</comment>
<dbReference type="GO" id="GO:0003677">
    <property type="term" value="F:DNA binding"/>
    <property type="evidence" value="ECO:0007669"/>
    <property type="project" value="UniProtKB-KW"/>
</dbReference>
<dbReference type="Pfam" id="PF13408">
    <property type="entry name" value="Zn_ribbon_recom"/>
    <property type="match status" value="1"/>
</dbReference>
<reference evidence="5 6" key="1">
    <citation type="submission" date="2019-08" db="EMBL/GenBank/DDBJ databases">
        <title>In-depth cultivation of the pig gut microbiome towards novel bacterial diversity and tailored functional studies.</title>
        <authorList>
            <person name="Wylensek D."/>
            <person name="Hitch T.C.A."/>
            <person name="Clavel T."/>
        </authorList>
    </citation>
    <scope>NUCLEOTIDE SEQUENCE [LARGE SCALE GENOMIC DNA]</scope>
    <source>
        <strain evidence="5 6">LKV-178-WT-2C</strain>
    </source>
</reference>
<dbReference type="Proteomes" id="UP000450161">
    <property type="component" value="Unassembled WGS sequence"/>
</dbReference>
<dbReference type="InterPro" id="IPR025827">
    <property type="entry name" value="Zn_ribbon_recom_dom"/>
</dbReference>
<dbReference type="InterPro" id="IPR038109">
    <property type="entry name" value="DNA_bind_recomb_sf"/>
</dbReference>
<feature type="domain" description="Recombinase" evidence="4">
    <location>
        <begin position="168"/>
        <end position="291"/>
    </location>
</feature>
<evidence type="ECO:0000259" key="4">
    <source>
        <dbReference type="PROSITE" id="PS51737"/>
    </source>
</evidence>
<dbReference type="PANTHER" id="PTHR30461:SF2">
    <property type="entry name" value="SERINE RECOMBINASE PINE-RELATED"/>
    <property type="match status" value="1"/>
</dbReference>
<proteinExistence type="predicted"/>
<keyword evidence="2" id="KW-0233">DNA recombination</keyword>
<keyword evidence="3" id="KW-0175">Coiled coil</keyword>
<evidence type="ECO:0000256" key="1">
    <source>
        <dbReference type="ARBA" id="ARBA00023125"/>
    </source>
</evidence>
<keyword evidence="1" id="KW-0238">DNA-binding</keyword>
<evidence type="ECO:0000256" key="3">
    <source>
        <dbReference type="SAM" id="Coils"/>
    </source>
</evidence>
<evidence type="ECO:0000256" key="2">
    <source>
        <dbReference type="ARBA" id="ARBA00023172"/>
    </source>
</evidence>
<evidence type="ECO:0000313" key="6">
    <source>
        <dbReference type="Proteomes" id="UP000450161"/>
    </source>
</evidence>
<dbReference type="InterPro" id="IPR050639">
    <property type="entry name" value="SSR_resolvase"/>
</dbReference>
<dbReference type="InterPro" id="IPR036162">
    <property type="entry name" value="Resolvase-like_N_sf"/>
</dbReference>
<dbReference type="Pfam" id="PF07508">
    <property type="entry name" value="Recombinase"/>
    <property type="match status" value="1"/>
</dbReference>
<protein>
    <submittedName>
        <fullName evidence="5">Recombinase family protein</fullName>
    </submittedName>
</protein>
<dbReference type="PANTHER" id="PTHR30461">
    <property type="entry name" value="DNA-INVERTASE FROM LAMBDOID PROPHAGE"/>
    <property type="match status" value="1"/>
</dbReference>
<dbReference type="Gene3D" id="3.90.1750.20">
    <property type="entry name" value="Putative Large Serine Recombinase, Chain B, Domain 2"/>
    <property type="match status" value="1"/>
</dbReference>
<dbReference type="Gene3D" id="3.40.50.1390">
    <property type="entry name" value="Resolvase, N-terminal catalytic domain"/>
    <property type="match status" value="1"/>
</dbReference>
<gene>
    <name evidence="5" type="ORF">FYJ72_04020</name>
</gene>
<dbReference type="AlphaFoldDB" id="A0A6I2TYK9"/>
<sequence>MGNATMKKAAFLVRCSTNKQDYDRQVRDLQLVADRFRYSLYEIYGEHITGKDDTTKRDRLSIIRVRKDAELHKFDVLLVAEVSRMSRDSVSGRVYVRQFCNLGIPVYFRDKMKWTIDPQTMKEDESFVKELGLYFDGAAEYLKSMKTQIASGRRNSLMNNQLVVGHPPIGYKKRGGTDKYTKNELVIDEALAPMVKDVFAMYLEPEGTLKSVSLAISAKYSKELKGKRKTVSGVQQILCRKEYYTGEYTVYMSDPDNKDLEPEPFTITFEPLIDQETFDAATEKRDLKKSTDSPYPKQAIHPLSRLIKCPHCEHSFSPRVRSGDKPGEKHRIINGKKAYSWICMTRINNAGECNSHVNLNNEKTETIIWDLIKKELLTFADLNKDDRETRIYDLQQKIADAQNQIPVYEEEITRQDRKIKRAYNAYIDAPEIALEKAKEDYHKTLLDATKAKEDYAKEIKLLKKQIKGWEKSIDYYNNSNITTEYIDSIEDKEDEKRKIFLQLIQKIVPIGIRPGVVILQTHTINGIYWVLFDGNQVGQKRIAHYIHESFAVWHSTVKGEIQSSEAESYFSLKNTDVLVGTEDVDPAHVKFREMQMVCEANENVIPYNYIYERAHE</sequence>
<dbReference type="SUPFAM" id="SSF53041">
    <property type="entry name" value="Resolvase-like"/>
    <property type="match status" value="1"/>
</dbReference>
<evidence type="ECO:0000313" key="5">
    <source>
        <dbReference type="EMBL" id="MST76870.1"/>
    </source>
</evidence>
<name>A0A6I2TYK9_9BACT</name>
<accession>A0A6I2TYK9</accession>
<dbReference type="CDD" id="cd00338">
    <property type="entry name" value="Ser_Recombinase"/>
    <property type="match status" value="1"/>
</dbReference>